<proteinExistence type="predicted"/>
<dbReference type="PANTHER" id="PTHR46424">
    <property type="entry name" value="UBX DOMAIN-CONTAINING PROTEIN 4"/>
    <property type="match status" value="1"/>
</dbReference>
<evidence type="ECO:0000256" key="7">
    <source>
        <dbReference type="SAM" id="MobiDB-lite"/>
    </source>
</evidence>
<feature type="compositionally biased region" description="Basic and acidic residues" evidence="7">
    <location>
        <begin position="165"/>
        <end position="177"/>
    </location>
</feature>
<dbReference type="PROSITE" id="PS50033">
    <property type="entry name" value="UBX"/>
    <property type="match status" value="1"/>
</dbReference>
<comment type="subunit">
    <text evidence="3">Directly interacts with VCP. Interacts with UBQLN1. Forms a complex with VCP and UBQLN1.</text>
</comment>
<feature type="compositionally biased region" description="Basic and acidic residues" evidence="7">
    <location>
        <begin position="413"/>
        <end position="435"/>
    </location>
</feature>
<evidence type="ECO:0000256" key="5">
    <source>
        <dbReference type="ARBA" id="ARBA00041575"/>
    </source>
</evidence>
<feature type="domain" description="UBX" evidence="8">
    <location>
        <begin position="285"/>
        <end position="363"/>
    </location>
</feature>
<comment type="function">
    <text evidence="6">Involved in endoplasmic reticulum-associated protein degradation (ERAD). Acts as a platform to recruit both UBQLN1 and VCP to the ER during ERAD.</text>
</comment>
<reference evidence="9" key="2">
    <citation type="submission" date="2022-10" db="EMBL/GenBank/DDBJ databases">
        <authorList>
            <consortium name="ENA_rothamsted_submissions"/>
            <consortium name="culmorum"/>
            <person name="King R."/>
        </authorList>
    </citation>
    <scope>NUCLEOTIDE SEQUENCE</scope>
</reference>
<evidence type="ECO:0000256" key="1">
    <source>
        <dbReference type="ARBA" id="ARBA00004406"/>
    </source>
</evidence>
<dbReference type="GO" id="GO:0005789">
    <property type="term" value="C:endoplasmic reticulum membrane"/>
    <property type="evidence" value="ECO:0007669"/>
    <property type="project" value="UniProtKB-SubCell"/>
</dbReference>
<dbReference type="SMART" id="SM00166">
    <property type="entry name" value="UBX"/>
    <property type="match status" value="1"/>
</dbReference>
<dbReference type="SUPFAM" id="SSF52833">
    <property type="entry name" value="Thioredoxin-like"/>
    <property type="match status" value="1"/>
</dbReference>
<evidence type="ECO:0000256" key="2">
    <source>
        <dbReference type="ARBA" id="ARBA00023230"/>
    </source>
</evidence>
<gene>
    <name evidence="9" type="ORF">PHAECO_LOCUS1371</name>
</gene>
<dbReference type="PANTHER" id="PTHR46424:SF1">
    <property type="entry name" value="UBX DOMAIN-CONTAINING PROTEIN 4"/>
    <property type="match status" value="1"/>
</dbReference>
<dbReference type="GO" id="GO:0036503">
    <property type="term" value="P:ERAD pathway"/>
    <property type="evidence" value="ECO:0007669"/>
    <property type="project" value="TreeGrafter"/>
</dbReference>
<sequence length="466" mass="52589">MKWYSGDIAQAIVFAKSRGAIFVVYIRGTDGQSEKITSLIENGELGSKLEQEYFVAIKLEAGSTPHQQFSEIYKEPSIPSIYFIGKNGAPLGIITGKDNLDMIPKRIDDILLKAGLIQNRPADISETLIQNEQLSESRNVLSENGANQSKPSHTEENANQSVENIQKEGNSEQTAEDKLNRAKELLEKKREQKLLEEKENERLKEIERRKMGQGVQQLKKWQEDQEMKQLKEDRDREKRENQVARERVLAQIAQDKAERLAKAQPQSPPEIQHQKASPPSASATINSNMTRLQFKLPDGSSNTREFAVSDSLESVVSYIKSNLKLPSNNFILSTTFPRRDFSNNDYSQSLLDLQLVPNAVILILPLNHGSVSTNPGGSITAMIWSLLAPLWNIFGFFRNFIFGMNPNAGGNKRPSDDAAEPRADQPKRRMRDSTVVKRQGNIHRLTDKRDSDDENNTWNGNSTQQM</sequence>
<dbReference type="OrthoDB" id="2445133at2759"/>
<organism evidence="9 10">
    <name type="scientific">Phaedon cochleariae</name>
    <name type="common">Mustard beetle</name>
    <dbReference type="NCBI Taxonomy" id="80249"/>
    <lineage>
        <taxon>Eukaryota</taxon>
        <taxon>Metazoa</taxon>
        <taxon>Ecdysozoa</taxon>
        <taxon>Arthropoda</taxon>
        <taxon>Hexapoda</taxon>
        <taxon>Insecta</taxon>
        <taxon>Pterygota</taxon>
        <taxon>Neoptera</taxon>
        <taxon>Endopterygota</taxon>
        <taxon>Coleoptera</taxon>
        <taxon>Polyphaga</taxon>
        <taxon>Cucujiformia</taxon>
        <taxon>Chrysomeloidea</taxon>
        <taxon>Chrysomelidae</taxon>
        <taxon>Chrysomelinae</taxon>
        <taxon>Chrysomelini</taxon>
        <taxon>Phaedon</taxon>
    </lineage>
</organism>
<keyword evidence="2" id="KW-0834">Unfolded protein response</keyword>
<feature type="region of interest" description="Disordered" evidence="7">
    <location>
        <begin position="408"/>
        <end position="466"/>
    </location>
</feature>
<feature type="region of interest" description="Disordered" evidence="7">
    <location>
        <begin position="207"/>
        <end position="243"/>
    </location>
</feature>
<dbReference type="CDD" id="cd16117">
    <property type="entry name" value="UBX_UBXN4"/>
    <property type="match status" value="1"/>
</dbReference>
<dbReference type="AlphaFoldDB" id="A0A9P0GHL5"/>
<evidence type="ECO:0000256" key="6">
    <source>
        <dbReference type="ARBA" id="ARBA00046062"/>
    </source>
</evidence>
<feature type="compositionally biased region" description="Polar residues" evidence="7">
    <location>
        <begin position="456"/>
        <end position="466"/>
    </location>
</feature>
<dbReference type="Pfam" id="PF23187">
    <property type="entry name" value="UBX7_N"/>
    <property type="match status" value="1"/>
</dbReference>
<feature type="region of interest" description="Disordered" evidence="7">
    <location>
        <begin position="139"/>
        <end position="177"/>
    </location>
</feature>
<feature type="compositionally biased region" description="Polar residues" evidence="7">
    <location>
        <begin position="139"/>
        <end position="164"/>
    </location>
</feature>
<evidence type="ECO:0000313" key="9">
    <source>
        <dbReference type="EMBL" id="CAH1116641.1"/>
    </source>
</evidence>
<dbReference type="Gene3D" id="3.10.20.90">
    <property type="entry name" value="Phosphatidylinositol 3-kinase Catalytic Subunit, Chain A, domain 1"/>
    <property type="match status" value="1"/>
</dbReference>
<protein>
    <recommendedName>
        <fullName evidence="4">UBX domain-containing protein 4</fullName>
    </recommendedName>
    <alternativeName>
        <fullName evidence="5">UBX domain-containing protein 2</fullName>
    </alternativeName>
</protein>
<evidence type="ECO:0000313" key="10">
    <source>
        <dbReference type="Proteomes" id="UP001153737"/>
    </source>
</evidence>
<dbReference type="InterPro" id="IPR029071">
    <property type="entry name" value="Ubiquitin-like_domsf"/>
</dbReference>
<dbReference type="GO" id="GO:0006986">
    <property type="term" value="P:response to unfolded protein"/>
    <property type="evidence" value="ECO:0007669"/>
    <property type="project" value="UniProtKB-KW"/>
</dbReference>
<dbReference type="InterPro" id="IPR001012">
    <property type="entry name" value="UBX_dom"/>
</dbReference>
<dbReference type="SUPFAM" id="SSF54236">
    <property type="entry name" value="Ubiquitin-like"/>
    <property type="match status" value="1"/>
</dbReference>
<dbReference type="Pfam" id="PF00789">
    <property type="entry name" value="UBX"/>
    <property type="match status" value="1"/>
</dbReference>
<dbReference type="EMBL" id="OU896707">
    <property type="protein sequence ID" value="CAH1116641.1"/>
    <property type="molecule type" value="Genomic_DNA"/>
</dbReference>
<dbReference type="InterPro" id="IPR036249">
    <property type="entry name" value="Thioredoxin-like_sf"/>
</dbReference>
<accession>A0A9P0GHL5</accession>
<name>A0A9P0GHL5_PHACE</name>
<comment type="subcellular location">
    <subcellularLocation>
        <location evidence="1">Endoplasmic reticulum membrane</location>
        <topology evidence="1">Peripheral membrane protein</topology>
    </subcellularLocation>
</comment>
<evidence type="ECO:0000256" key="3">
    <source>
        <dbReference type="ARBA" id="ARBA00038812"/>
    </source>
</evidence>
<feature type="compositionally biased region" description="Polar residues" evidence="7">
    <location>
        <begin position="274"/>
        <end position="284"/>
    </location>
</feature>
<feature type="compositionally biased region" description="Basic and acidic residues" evidence="7">
    <location>
        <begin position="220"/>
        <end position="243"/>
    </location>
</feature>
<evidence type="ECO:0000256" key="4">
    <source>
        <dbReference type="ARBA" id="ARBA00040925"/>
    </source>
</evidence>
<keyword evidence="10" id="KW-1185">Reference proteome</keyword>
<dbReference type="Proteomes" id="UP001153737">
    <property type="component" value="Chromosome 1"/>
</dbReference>
<reference evidence="9" key="1">
    <citation type="submission" date="2022-01" db="EMBL/GenBank/DDBJ databases">
        <authorList>
            <person name="King R."/>
        </authorList>
    </citation>
    <scope>NUCLEOTIDE SEQUENCE</scope>
</reference>
<feature type="region of interest" description="Disordered" evidence="7">
    <location>
        <begin position="256"/>
        <end position="284"/>
    </location>
</feature>
<evidence type="ECO:0000259" key="8">
    <source>
        <dbReference type="PROSITE" id="PS50033"/>
    </source>
</evidence>